<comment type="caution">
    <text evidence="1">The sequence shown here is derived from an EMBL/GenBank/DDBJ whole genome shotgun (WGS) entry which is preliminary data.</text>
</comment>
<name>A0ACC0LRC6_RHOML</name>
<accession>A0ACC0LRC6</accession>
<evidence type="ECO:0000313" key="1">
    <source>
        <dbReference type="EMBL" id="KAI8531142.1"/>
    </source>
</evidence>
<gene>
    <name evidence="1" type="ORF">RHMOL_Rhmol11G0114500</name>
</gene>
<protein>
    <submittedName>
        <fullName evidence="1">Uncharacterized protein</fullName>
    </submittedName>
</protein>
<dbReference type="EMBL" id="CM046398">
    <property type="protein sequence ID" value="KAI8531142.1"/>
    <property type="molecule type" value="Genomic_DNA"/>
</dbReference>
<organism evidence="1 2">
    <name type="scientific">Rhododendron molle</name>
    <name type="common">Chinese azalea</name>
    <name type="synonym">Azalea mollis</name>
    <dbReference type="NCBI Taxonomy" id="49168"/>
    <lineage>
        <taxon>Eukaryota</taxon>
        <taxon>Viridiplantae</taxon>
        <taxon>Streptophyta</taxon>
        <taxon>Embryophyta</taxon>
        <taxon>Tracheophyta</taxon>
        <taxon>Spermatophyta</taxon>
        <taxon>Magnoliopsida</taxon>
        <taxon>eudicotyledons</taxon>
        <taxon>Gunneridae</taxon>
        <taxon>Pentapetalae</taxon>
        <taxon>asterids</taxon>
        <taxon>Ericales</taxon>
        <taxon>Ericaceae</taxon>
        <taxon>Ericoideae</taxon>
        <taxon>Rhodoreae</taxon>
        <taxon>Rhododendron</taxon>
    </lineage>
</organism>
<reference evidence="1" key="1">
    <citation type="submission" date="2022-02" db="EMBL/GenBank/DDBJ databases">
        <title>Plant Genome Project.</title>
        <authorList>
            <person name="Zhang R.-G."/>
        </authorList>
    </citation>
    <scope>NUCLEOTIDE SEQUENCE</scope>
    <source>
        <strain evidence="1">AT1</strain>
    </source>
</reference>
<keyword evidence="2" id="KW-1185">Reference proteome</keyword>
<evidence type="ECO:0000313" key="2">
    <source>
        <dbReference type="Proteomes" id="UP001062846"/>
    </source>
</evidence>
<sequence>MLKIGTWNIRGLNNPLKQKEVRSVISANKFSLMSVVETKVRDVNLQATIDLCFPRDWKAVHNFNSGPVARIILGWDSSIFQVVVVIQSE</sequence>
<proteinExistence type="predicted"/>
<dbReference type="Proteomes" id="UP001062846">
    <property type="component" value="Chromosome 11"/>
</dbReference>